<dbReference type="CDD" id="cd01276">
    <property type="entry name" value="PKCI_related"/>
    <property type="match status" value="1"/>
</dbReference>
<dbReference type="EMBL" id="BDSA01000005">
    <property type="protein sequence ID" value="GBE62590.1"/>
    <property type="molecule type" value="Genomic_DNA"/>
</dbReference>
<dbReference type="SUPFAM" id="SSF54197">
    <property type="entry name" value="HIT-like"/>
    <property type="match status" value="1"/>
</dbReference>
<dbReference type="GO" id="GO:0016301">
    <property type="term" value="F:kinase activity"/>
    <property type="evidence" value="ECO:0007669"/>
    <property type="project" value="UniProtKB-KW"/>
</dbReference>
<evidence type="ECO:0000259" key="4">
    <source>
        <dbReference type="PROSITE" id="PS51084"/>
    </source>
</evidence>
<evidence type="ECO:0000256" key="1">
    <source>
        <dbReference type="PIRSR" id="PIRSR601310-1"/>
    </source>
</evidence>
<evidence type="ECO:0000256" key="2">
    <source>
        <dbReference type="PIRSR" id="PIRSR601310-3"/>
    </source>
</evidence>
<feature type="short sequence motif" description="Histidine triad motif" evidence="2 3">
    <location>
        <begin position="110"/>
        <end position="114"/>
    </location>
</feature>
<comment type="caution">
    <text evidence="5">The sequence shown here is derived from an EMBL/GenBank/DDBJ whole genome shotgun (WGS) entry which is preliminary data.</text>
</comment>
<dbReference type="Proteomes" id="UP000236319">
    <property type="component" value="Unassembled WGS sequence"/>
</dbReference>
<dbReference type="FunFam" id="3.30.428.10:FF:000005">
    <property type="entry name" value="Histidine triad nucleotide-binding protein 1"/>
    <property type="match status" value="1"/>
</dbReference>
<dbReference type="InterPro" id="IPR019808">
    <property type="entry name" value="Histidine_triad_CS"/>
</dbReference>
<dbReference type="PRINTS" id="PR00332">
    <property type="entry name" value="HISTRIAD"/>
</dbReference>
<evidence type="ECO:0000256" key="3">
    <source>
        <dbReference type="PROSITE-ProRule" id="PRU00464"/>
    </source>
</evidence>
<accession>A0A2H6KHX4</accession>
<dbReference type="PROSITE" id="PS00892">
    <property type="entry name" value="HIT_1"/>
    <property type="match status" value="1"/>
</dbReference>
<sequence>MSDSFDALSREDSDVTIFDRIVDGSIPCQKVYEDDKILAFRDINPVAPVHILVIPKVRDRLSRLSRATDEHADILGHMMVKVAHIVRENNVGDFRLVVNNGPQAGQQVYHLHMHIIGGRNLNWPPG</sequence>
<keyword evidence="5" id="KW-0418">Kinase</keyword>
<gene>
    <name evidence="5" type="ORF">BOVATA_040830</name>
</gene>
<evidence type="ECO:0000313" key="5">
    <source>
        <dbReference type="EMBL" id="GBE62590.1"/>
    </source>
</evidence>
<feature type="active site" description="Tele-AMP-histidine intermediate" evidence="1">
    <location>
        <position position="112"/>
    </location>
</feature>
<dbReference type="Pfam" id="PF01230">
    <property type="entry name" value="HIT"/>
    <property type="match status" value="1"/>
</dbReference>
<dbReference type="PROSITE" id="PS51084">
    <property type="entry name" value="HIT_2"/>
    <property type="match status" value="1"/>
</dbReference>
<dbReference type="RefSeq" id="XP_028868833.1">
    <property type="nucleotide sequence ID" value="XM_029013000.1"/>
</dbReference>
<proteinExistence type="predicted"/>
<dbReference type="InterPro" id="IPR001310">
    <property type="entry name" value="Histidine_triad_HIT"/>
</dbReference>
<feature type="domain" description="HIT" evidence="4">
    <location>
        <begin position="17"/>
        <end position="126"/>
    </location>
</feature>
<dbReference type="AlphaFoldDB" id="A0A2H6KHX4"/>
<dbReference type="GeneID" id="39876360"/>
<evidence type="ECO:0000313" key="6">
    <source>
        <dbReference type="Proteomes" id="UP000236319"/>
    </source>
</evidence>
<name>A0A2H6KHX4_9APIC</name>
<dbReference type="VEuPathDB" id="PiroplasmaDB:BOVATA_040830"/>
<dbReference type="InterPro" id="IPR036265">
    <property type="entry name" value="HIT-like_sf"/>
</dbReference>
<dbReference type="InterPro" id="IPR011146">
    <property type="entry name" value="HIT-like"/>
</dbReference>
<keyword evidence="6" id="KW-1185">Reference proteome</keyword>
<protein>
    <submittedName>
        <fullName evidence="5">Kinase c inhibitor</fullName>
    </submittedName>
</protein>
<organism evidence="5 6">
    <name type="scientific">Babesia ovata</name>
    <dbReference type="NCBI Taxonomy" id="189622"/>
    <lineage>
        <taxon>Eukaryota</taxon>
        <taxon>Sar</taxon>
        <taxon>Alveolata</taxon>
        <taxon>Apicomplexa</taxon>
        <taxon>Aconoidasida</taxon>
        <taxon>Piroplasmida</taxon>
        <taxon>Babesiidae</taxon>
        <taxon>Babesia</taxon>
    </lineage>
</organism>
<keyword evidence="5" id="KW-0808">Transferase</keyword>
<reference evidence="5 6" key="1">
    <citation type="journal article" date="2017" name="BMC Genomics">
        <title>Whole-genome assembly of Babesia ovata and comparative genomics between closely related pathogens.</title>
        <authorList>
            <person name="Yamagishi J."/>
            <person name="Asada M."/>
            <person name="Hakimi H."/>
            <person name="Tanaka T.Q."/>
            <person name="Sugimoto C."/>
            <person name="Kawazu S."/>
        </authorList>
    </citation>
    <scope>NUCLEOTIDE SEQUENCE [LARGE SCALE GENOMIC DNA]</scope>
    <source>
        <strain evidence="5 6">Miyake</strain>
    </source>
</reference>
<dbReference type="Gene3D" id="3.30.428.10">
    <property type="entry name" value="HIT-like"/>
    <property type="match status" value="1"/>
</dbReference>
<dbReference type="PANTHER" id="PTHR23089">
    <property type="entry name" value="HISTIDINE TRIAD HIT PROTEIN"/>
    <property type="match status" value="1"/>
</dbReference>
<dbReference type="OrthoDB" id="364549at2759"/>